<proteinExistence type="inferred from homology"/>
<reference evidence="4 5" key="1">
    <citation type="submission" date="2020-03" db="EMBL/GenBank/DDBJ databases">
        <title>WGS of the type strain of Planosporangium spp.</title>
        <authorList>
            <person name="Thawai C."/>
        </authorList>
    </citation>
    <scope>NUCLEOTIDE SEQUENCE [LARGE SCALE GENOMIC DNA]</scope>
    <source>
        <strain evidence="4 5">TBRC 5610</strain>
    </source>
</reference>
<keyword evidence="5" id="KW-1185">Reference proteome</keyword>
<dbReference type="InterPro" id="IPR009430">
    <property type="entry name" value="GvpL/GvpF"/>
</dbReference>
<dbReference type="PANTHER" id="PTHR36852">
    <property type="entry name" value="PROTEIN GVPL 2"/>
    <property type="match status" value="1"/>
</dbReference>
<organism evidence="4 5">
    <name type="scientific">Planosporangium thailandense</name>
    <dbReference type="NCBI Taxonomy" id="765197"/>
    <lineage>
        <taxon>Bacteria</taxon>
        <taxon>Bacillati</taxon>
        <taxon>Actinomycetota</taxon>
        <taxon>Actinomycetes</taxon>
        <taxon>Micromonosporales</taxon>
        <taxon>Micromonosporaceae</taxon>
        <taxon>Planosporangium</taxon>
    </lineage>
</organism>
<comment type="similarity">
    <text evidence="3">Belongs to the gas vesicle GvpF/GvpL family.</text>
</comment>
<accession>A0ABX0XSW4</accession>
<name>A0ABX0XSW4_9ACTN</name>
<comment type="subcellular location">
    <subcellularLocation>
        <location evidence="2">Gas vesicle</location>
    </subcellularLocation>
</comment>
<dbReference type="Pfam" id="PF06386">
    <property type="entry name" value="GvpL_GvpF"/>
    <property type="match status" value="1"/>
</dbReference>
<evidence type="ECO:0000256" key="1">
    <source>
        <dbReference type="ARBA" id="ARBA00022987"/>
    </source>
</evidence>
<gene>
    <name evidence="4" type="ORF">HC031_01130</name>
</gene>
<dbReference type="Proteomes" id="UP000722989">
    <property type="component" value="Unassembled WGS sequence"/>
</dbReference>
<dbReference type="EMBL" id="JAATVY010000001">
    <property type="protein sequence ID" value="NJC68329.1"/>
    <property type="molecule type" value="Genomic_DNA"/>
</dbReference>
<protein>
    <submittedName>
        <fullName evidence="4">GvpL/GvpF family gas vesicle protein</fullName>
    </submittedName>
</protein>
<comment type="caution">
    <text evidence="4">The sequence shown here is derived from an EMBL/GenBank/DDBJ whole genome shotgun (WGS) entry which is preliminary data.</text>
</comment>
<sequence length="251" mass="26753">MLVLVYGLVRSGHPDPQGLAGAGEPPATVRLVRSGPVAAAVSDVADVELGDAEAVGYLDVLVGLLRDGPVLPVRFGTVAPDEDAVRTEIVDPERDLLADRLDALDGLVEVRLDVRVDEEAGIRRVVAESPQLRRLVDRARTGGALDARIGLGEEISRALDAHRGVLADRVVQMLADLAVSHAVRLPDDVTLASHAFLVPAARLAEVDGAVQRLRADLGADYGIEYVGPLPAFDFIDGEPRRPEPAQGRWGW</sequence>
<evidence type="ECO:0000256" key="2">
    <source>
        <dbReference type="ARBA" id="ARBA00035108"/>
    </source>
</evidence>
<evidence type="ECO:0000313" key="4">
    <source>
        <dbReference type="EMBL" id="NJC68329.1"/>
    </source>
</evidence>
<dbReference type="RefSeq" id="WP_167923219.1">
    <property type="nucleotide sequence ID" value="NZ_JAATVY010000001.1"/>
</dbReference>
<evidence type="ECO:0000313" key="5">
    <source>
        <dbReference type="Proteomes" id="UP000722989"/>
    </source>
</evidence>
<dbReference type="PANTHER" id="PTHR36852:SF1">
    <property type="entry name" value="PROTEIN GVPL 2"/>
    <property type="match status" value="1"/>
</dbReference>
<keyword evidence="1" id="KW-0304">Gas vesicle</keyword>
<evidence type="ECO:0000256" key="3">
    <source>
        <dbReference type="ARBA" id="ARBA00035643"/>
    </source>
</evidence>